<dbReference type="AlphaFoldDB" id="A0A0F9QRX8"/>
<name>A0A0F9QRX8_9ZZZZ</name>
<sequence>CNSDPEDRLAILLDQFEHIGQRF</sequence>
<proteinExistence type="predicted"/>
<organism evidence="1">
    <name type="scientific">marine sediment metagenome</name>
    <dbReference type="NCBI Taxonomy" id="412755"/>
    <lineage>
        <taxon>unclassified sequences</taxon>
        <taxon>metagenomes</taxon>
        <taxon>ecological metagenomes</taxon>
    </lineage>
</organism>
<feature type="non-terminal residue" evidence="1">
    <location>
        <position position="1"/>
    </location>
</feature>
<accession>A0A0F9QRX8</accession>
<reference evidence="1" key="1">
    <citation type="journal article" date="2015" name="Nature">
        <title>Complex archaea that bridge the gap between prokaryotes and eukaryotes.</title>
        <authorList>
            <person name="Spang A."/>
            <person name="Saw J.H."/>
            <person name="Jorgensen S.L."/>
            <person name="Zaremba-Niedzwiedzka K."/>
            <person name="Martijn J."/>
            <person name="Lind A.E."/>
            <person name="van Eijk R."/>
            <person name="Schleper C."/>
            <person name="Guy L."/>
            <person name="Ettema T.J."/>
        </authorList>
    </citation>
    <scope>NUCLEOTIDE SEQUENCE</scope>
</reference>
<gene>
    <name evidence="1" type="ORF">LCGC14_0740360</name>
</gene>
<evidence type="ECO:0000313" key="1">
    <source>
        <dbReference type="EMBL" id="KKN39757.1"/>
    </source>
</evidence>
<protein>
    <submittedName>
        <fullName evidence="1">Uncharacterized protein</fullName>
    </submittedName>
</protein>
<dbReference type="EMBL" id="LAZR01001745">
    <property type="protein sequence ID" value="KKN39757.1"/>
    <property type="molecule type" value="Genomic_DNA"/>
</dbReference>
<comment type="caution">
    <text evidence="1">The sequence shown here is derived from an EMBL/GenBank/DDBJ whole genome shotgun (WGS) entry which is preliminary data.</text>
</comment>